<organism evidence="1 2">
    <name type="scientific">Streptomyces scabiei (strain 87.22)</name>
    <dbReference type="NCBI Taxonomy" id="680198"/>
    <lineage>
        <taxon>Bacteria</taxon>
        <taxon>Bacillati</taxon>
        <taxon>Actinomycetota</taxon>
        <taxon>Actinomycetes</taxon>
        <taxon>Kitasatosporales</taxon>
        <taxon>Streptomycetaceae</taxon>
        <taxon>Streptomyces</taxon>
    </lineage>
</organism>
<protein>
    <recommendedName>
        <fullName evidence="3">Proteinase inhibitor I78</fullName>
    </recommendedName>
</protein>
<dbReference type="AlphaFoldDB" id="C9Z1D8"/>
<keyword evidence="2" id="KW-1185">Reference proteome</keyword>
<dbReference type="Gene3D" id="3.30.10.10">
    <property type="entry name" value="Trypsin Inhibitor V, subunit A"/>
    <property type="match status" value="1"/>
</dbReference>
<dbReference type="Pfam" id="PF11720">
    <property type="entry name" value="Inhibitor_I78"/>
    <property type="match status" value="1"/>
</dbReference>
<dbReference type="HOGENOM" id="CLU_183107_0_0_11"/>
<dbReference type="STRING" id="680198.SCAB_72131"/>
<name>C9Z1D8_STRSW</name>
<dbReference type="Proteomes" id="UP000001444">
    <property type="component" value="Chromosome"/>
</dbReference>
<reference evidence="1 2" key="1">
    <citation type="journal article" date="2010" name="Mol. Plant Microbe Interact.">
        <title>Streptomyces scabies 87-22 contains a coronafacic acid-like biosynthetic cluster that contributes to plant-microbe interactions.</title>
        <authorList>
            <person name="Bignell D.R."/>
            <person name="Seipke R.F."/>
            <person name="Huguet-Tapia J.C."/>
            <person name="Chambers A.H."/>
            <person name="Parry R.J."/>
            <person name="Loria R."/>
        </authorList>
    </citation>
    <scope>NUCLEOTIDE SEQUENCE [LARGE SCALE GENOMIC DNA]</scope>
    <source>
        <strain evidence="1 2">87.22</strain>
    </source>
</reference>
<dbReference type="eggNOG" id="ENOG502ZXPX">
    <property type="taxonomic scope" value="Bacteria"/>
</dbReference>
<gene>
    <name evidence="1" type="ordered locus">SCAB_72131</name>
</gene>
<accession>C9Z1D8</accession>
<sequence length="74" mass="8307">MAAMAPIPTPSEEPRDDPDAYVGLQAPDAERRAVERGWSTVRQLPPGAIVTMEYRFGRLNLEVEDGRVRRAWKG</sequence>
<evidence type="ECO:0008006" key="3">
    <source>
        <dbReference type="Google" id="ProtNLM"/>
    </source>
</evidence>
<dbReference type="KEGG" id="scb:SCAB_72131"/>
<evidence type="ECO:0000313" key="1">
    <source>
        <dbReference type="EMBL" id="CBG74204.1"/>
    </source>
</evidence>
<dbReference type="InterPro" id="IPR021719">
    <property type="entry name" value="Prot_inh_I78"/>
</dbReference>
<proteinExistence type="predicted"/>
<dbReference type="EMBL" id="FN554889">
    <property type="protein sequence ID" value="CBG74204.1"/>
    <property type="molecule type" value="Genomic_DNA"/>
</dbReference>
<evidence type="ECO:0000313" key="2">
    <source>
        <dbReference type="Proteomes" id="UP000001444"/>
    </source>
</evidence>